<name>A0A9X3Z4C2_9BACL</name>
<dbReference type="Pfam" id="PF00126">
    <property type="entry name" value="HTH_1"/>
    <property type="match status" value="1"/>
</dbReference>
<evidence type="ECO:0000256" key="3">
    <source>
        <dbReference type="ARBA" id="ARBA00023125"/>
    </source>
</evidence>
<evidence type="ECO:0000313" key="7">
    <source>
        <dbReference type="Proteomes" id="UP001151071"/>
    </source>
</evidence>
<dbReference type="InterPro" id="IPR005119">
    <property type="entry name" value="LysR_subst-bd"/>
</dbReference>
<dbReference type="RefSeq" id="WP_029098613.1">
    <property type="nucleotide sequence ID" value="NZ_JAPYYP010000020.1"/>
</dbReference>
<evidence type="ECO:0000256" key="2">
    <source>
        <dbReference type="ARBA" id="ARBA00023015"/>
    </source>
</evidence>
<keyword evidence="7" id="KW-1185">Reference proteome</keyword>
<dbReference type="Pfam" id="PF03466">
    <property type="entry name" value="LysR_substrate"/>
    <property type="match status" value="1"/>
</dbReference>
<dbReference type="Gene3D" id="3.40.190.290">
    <property type="match status" value="1"/>
</dbReference>
<dbReference type="InterPro" id="IPR036390">
    <property type="entry name" value="WH_DNA-bd_sf"/>
</dbReference>
<keyword evidence="4" id="KW-0804">Transcription</keyword>
<accession>A0A9X3Z4C2</accession>
<comment type="similarity">
    <text evidence="1">Belongs to the LysR transcriptional regulatory family.</text>
</comment>
<comment type="caution">
    <text evidence="6">The sequence shown here is derived from an EMBL/GenBank/DDBJ whole genome shotgun (WGS) entry which is preliminary data.</text>
</comment>
<dbReference type="Gene3D" id="1.10.10.10">
    <property type="entry name" value="Winged helix-like DNA-binding domain superfamily/Winged helix DNA-binding domain"/>
    <property type="match status" value="1"/>
</dbReference>
<gene>
    <name evidence="6" type="ORF">O3V59_14905</name>
</gene>
<organism evidence="6 7">
    <name type="scientific">Brevibacillus thermoruber</name>
    <dbReference type="NCBI Taxonomy" id="33942"/>
    <lineage>
        <taxon>Bacteria</taxon>
        <taxon>Bacillati</taxon>
        <taxon>Bacillota</taxon>
        <taxon>Bacilli</taxon>
        <taxon>Bacillales</taxon>
        <taxon>Paenibacillaceae</taxon>
        <taxon>Brevibacillus</taxon>
    </lineage>
</organism>
<keyword evidence="3" id="KW-0238">DNA-binding</keyword>
<dbReference type="GO" id="GO:0003677">
    <property type="term" value="F:DNA binding"/>
    <property type="evidence" value="ECO:0007669"/>
    <property type="project" value="UniProtKB-KW"/>
</dbReference>
<evidence type="ECO:0000259" key="5">
    <source>
        <dbReference type="PROSITE" id="PS50931"/>
    </source>
</evidence>
<proteinExistence type="inferred from homology"/>
<protein>
    <submittedName>
        <fullName evidence="6">LysR family transcriptional regulator</fullName>
    </submittedName>
</protein>
<feature type="domain" description="HTH lysR-type" evidence="5">
    <location>
        <begin position="1"/>
        <end position="58"/>
    </location>
</feature>
<dbReference type="SUPFAM" id="SSF53850">
    <property type="entry name" value="Periplasmic binding protein-like II"/>
    <property type="match status" value="1"/>
</dbReference>
<dbReference type="GO" id="GO:0003700">
    <property type="term" value="F:DNA-binding transcription factor activity"/>
    <property type="evidence" value="ECO:0007669"/>
    <property type="project" value="InterPro"/>
</dbReference>
<reference evidence="6" key="1">
    <citation type="submission" date="2022-12" db="EMBL/GenBank/DDBJ databases">
        <title>Draft genome sequence of the thermophilic strain Brevibacillus thermoruber HT42, isolated from Los Humeros, Puebla, Mexico, with biotechnological potential.</title>
        <authorList>
            <person name="Lara Sanchez J."/>
            <person name="Solis Palacios R."/>
            <person name="Bustos Baena A.S."/>
            <person name="Ruz Baez A.E."/>
            <person name="Espinosa Luna G."/>
            <person name="Oliart Ros R.M."/>
        </authorList>
    </citation>
    <scope>NUCLEOTIDE SEQUENCE</scope>
    <source>
        <strain evidence="6">HT42</strain>
    </source>
</reference>
<evidence type="ECO:0000313" key="6">
    <source>
        <dbReference type="EMBL" id="MDA5109653.1"/>
    </source>
</evidence>
<dbReference type="SUPFAM" id="SSF46785">
    <property type="entry name" value="Winged helix' DNA-binding domain"/>
    <property type="match status" value="1"/>
</dbReference>
<dbReference type="PANTHER" id="PTHR30419:SF24">
    <property type="entry name" value="HTH-TYPE TRANSCRIPTIONAL REGULATOR CZCR"/>
    <property type="match status" value="1"/>
</dbReference>
<dbReference type="Proteomes" id="UP001151071">
    <property type="component" value="Unassembled WGS sequence"/>
</dbReference>
<evidence type="ECO:0000256" key="4">
    <source>
        <dbReference type="ARBA" id="ARBA00023163"/>
    </source>
</evidence>
<sequence length="293" mass="32328">MTLAQLQVFVAAAESGSFTRAADALGYTQSAVSQMINNLEKELGVQLFHRSRSGITPTGIGERMLSHARHILQITSCMQQEAASARGLEVGVLRIGSIPSVAAKVLPGLIGSFRRRFPQVDIVLFEGEHEEIHNWITSSVVDIGFTTMPDKDLQTIPLLCDEMKVILPDQHPLKDEPFLTFAQIRDRCFIMPKDTCIKRLLSAHGITPNVTFEVRDATTILSMVQEWIGVTILPELYLPEVMPKVVAVPLQPAIRRELVLAVRSLQCVSPITAEFIVHSQRFAAAAHPRSTSA</sequence>
<keyword evidence="2" id="KW-0805">Transcription regulation</keyword>
<evidence type="ECO:0000256" key="1">
    <source>
        <dbReference type="ARBA" id="ARBA00009437"/>
    </source>
</evidence>
<dbReference type="InterPro" id="IPR050950">
    <property type="entry name" value="HTH-type_LysR_regulators"/>
</dbReference>
<dbReference type="EMBL" id="JAPYYP010000020">
    <property type="protein sequence ID" value="MDA5109653.1"/>
    <property type="molecule type" value="Genomic_DNA"/>
</dbReference>
<dbReference type="CDD" id="cd05466">
    <property type="entry name" value="PBP2_LTTR_substrate"/>
    <property type="match status" value="1"/>
</dbReference>
<dbReference type="FunFam" id="1.10.10.10:FF:000001">
    <property type="entry name" value="LysR family transcriptional regulator"/>
    <property type="match status" value="1"/>
</dbReference>
<dbReference type="PROSITE" id="PS50931">
    <property type="entry name" value="HTH_LYSR"/>
    <property type="match status" value="1"/>
</dbReference>
<dbReference type="AlphaFoldDB" id="A0A9X3Z4C2"/>
<dbReference type="PRINTS" id="PR00039">
    <property type="entry name" value="HTHLYSR"/>
</dbReference>
<dbReference type="InterPro" id="IPR000847">
    <property type="entry name" value="LysR_HTH_N"/>
</dbReference>
<dbReference type="PANTHER" id="PTHR30419">
    <property type="entry name" value="HTH-TYPE TRANSCRIPTIONAL REGULATOR YBHD"/>
    <property type="match status" value="1"/>
</dbReference>
<dbReference type="GO" id="GO:0005829">
    <property type="term" value="C:cytosol"/>
    <property type="evidence" value="ECO:0007669"/>
    <property type="project" value="TreeGrafter"/>
</dbReference>
<dbReference type="InterPro" id="IPR036388">
    <property type="entry name" value="WH-like_DNA-bd_sf"/>
</dbReference>